<gene>
    <name evidence="6" type="ORF">HXX76_006518</name>
</gene>
<keyword evidence="2" id="KW-0319">Glycerol metabolism</keyword>
<evidence type="ECO:0000256" key="2">
    <source>
        <dbReference type="ARBA" id="ARBA00022798"/>
    </source>
</evidence>
<evidence type="ECO:0000256" key="4">
    <source>
        <dbReference type="SAM" id="MobiDB-lite"/>
    </source>
</evidence>
<name>A0A835TDG5_CHLIN</name>
<comment type="caution">
    <text evidence="6">The sequence shown here is derived from an EMBL/GenBank/DDBJ whole genome shotgun (WGS) entry which is preliminary data.</text>
</comment>
<dbReference type="InterPro" id="IPR030395">
    <property type="entry name" value="GP_PDE_dom"/>
</dbReference>
<dbReference type="Proteomes" id="UP000650467">
    <property type="component" value="Unassembled WGS sequence"/>
</dbReference>
<dbReference type="InterPro" id="IPR017946">
    <property type="entry name" value="PLC-like_Pdiesterase_TIM-brl"/>
</dbReference>
<organism evidence="6 7">
    <name type="scientific">Chlamydomonas incerta</name>
    <dbReference type="NCBI Taxonomy" id="51695"/>
    <lineage>
        <taxon>Eukaryota</taxon>
        <taxon>Viridiplantae</taxon>
        <taxon>Chlorophyta</taxon>
        <taxon>core chlorophytes</taxon>
        <taxon>Chlorophyceae</taxon>
        <taxon>CS clade</taxon>
        <taxon>Chlamydomonadales</taxon>
        <taxon>Chlamydomonadaceae</taxon>
        <taxon>Chlamydomonas</taxon>
    </lineage>
</organism>
<dbReference type="EC" id="3.1.4.46" evidence="1"/>
<dbReference type="GO" id="GO:0008889">
    <property type="term" value="F:glycerophosphodiester phosphodiesterase activity"/>
    <property type="evidence" value="ECO:0007669"/>
    <property type="project" value="UniProtKB-EC"/>
</dbReference>
<dbReference type="SUPFAM" id="SSF51695">
    <property type="entry name" value="PLC-like phosphodiesterases"/>
    <property type="match status" value="1"/>
</dbReference>
<evidence type="ECO:0000313" key="6">
    <source>
        <dbReference type="EMBL" id="KAG2436206.1"/>
    </source>
</evidence>
<dbReference type="Pfam" id="PF03009">
    <property type="entry name" value="GDPD"/>
    <property type="match status" value="1"/>
</dbReference>
<dbReference type="Gene3D" id="3.20.20.190">
    <property type="entry name" value="Phosphatidylinositol (PI) phosphodiesterase"/>
    <property type="match status" value="1"/>
</dbReference>
<dbReference type="GO" id="GO:0006071">
    <property type="term" value="P:glycerol metabolic process"/>
    <property type="evidence" value="ECO:0007669"/>
    <property type="project" value="UniProtKB-KW"/>
</dbReference>
<accession>A0A835TDG5</accession>
<evidence type="ECO:0000313" key="7">
    <source>
        <dbReference type="Proteomes" id="UP000650467"/>
    </source>
</evidence>
<evidence type="ECO:0000259" key="5">
    <source>
        <dbReference type="PROSITE" id="PS51704"/>
    </source>
</evidence>
<reference evidence="6" key="1">
    <citation type="journal article" date="2020" name="bioRxiv">
        <title>Comparative genomics of Chlamydomonas.</title>
        <authorList>
            <person name="Craig R.J."/>
            <person name="Hasan A.R."/>
            <person name="Ness R.W."/>
            <person name="Keightley P.D."/>
        </authorList>
    </citation>
    <scope>NUCLEOTIDE SEQUENCE</scope>
    <source>
        <strain evidence="6">SAG 7.73</strain>
    </source>
</reference>
<evidence type="ECO:0000256" key="1">
    <source>
        <dbReference type="ARBA" id="ARBA00012247"/>
    </source>
</evidence>
<dbReference type="PROSITE" id="PS51704">
    <property type="entry name" value="GP_PDE"/>
    <property type="match status" value="1"/>
</dbReference>
<evidence type="ECO:0000256" key="3">
    <source>
        <dbReference type="ARBA" id="ARBA00047512"/>
    </source>
</evidence>
<dbReference type="PANTHER" id="PTHR46211">
    <property type="entry name" value="GLYCEROPHOSPHORYL DIESTER PHOSPHODIESTERASE"/>
    <property type="match status" value="1"/>
</dbReference>
<feature type="domain" description="GP-PDE" evidence="5">
    <location>
        <begin position="12"/>
        <end position="297"/>
    </location>
</feature>
<keyword evidence="7" id="KW-1185">Reference proteome</keyword>
<feature type="compositionally biased region" description="Low complexity" evidence="4">
    <location>
        <begin position="311"/>
        <end position="320"/>
    </location>
</feature>
<protein>
    <recommendedName>
        <fullName evidence="1">glycerophosphodiester phosphodiesterase</fullName>
        <ecNumber evidence="1">3.1.4.46</ecNumber>
    </recommendedName>
</protein>
<dbReference type="GO" id="GO:0006629">
    <property type="term" value="P:lipid metabolic process"/>
    <property type="evidence" value="ECO:0007669"/>
    <property type="project" value="InterPro"/>
</dbReference>
<proteinExistence type="predicted"/>
<dbReference type="AlphaFoldDB" id="A0A835TDG5"/>
<sequence length="330" mass="34339">MALSHAAQPADFTVIAHRGNSAHAPENTIAAFDSALGAKFLHFETDVQLTADRVPVILHDERLGRTTRDADAGTPGPQGSVSDISWAELGQLDVGSWLSQDFAAQRVPLLADLLRRYRGRAHIHLELKSQQPELAARVAEQLVAAGWVAAGGTSMLPEAAVASAGPAGAAATATDDDGGSLHRQAPCHAHFCAAGLTITSFHLQQLTRSRQVLPGLVHGWLVHELTKERIQEALAAGLQQVCPRANVLTPSAVQRAQAAGLSVRAWGVKDMTLLFRVVGCGCHGATVNWPGEAREALAADGAQARVAAEAAAAETASETAGPDAGPPAGH</sequence>
<comment type="catalytic activity">
    <reaction evidence="3">
        <text>a sn-glycero-3-phosphodiester + H2O = an alcohol + sn-glycerol 3-phosphate + H(+)</text>
        <dbReference type="Rhea" id="RHEA:12969"/>
        <dbReference type="ChEBI" id="CHEBI:15377"/>
        <dbReference type="ChEBI" id="CHEBI:15378"/>
        <dbReference type="ChEBI" id="CHEBI:30879"/>
        <dbReference type="ChEBI" id="CHEBI:57597"/>
        <dbReference type="ChEBI" id="CHEBI:83408"/>
        <dbReference type="EC" id="3.1.4.46"/>
    </reaction>
</comment>
<dbReference type="EMBL" id="JAEHOC010000013">
    <property type="protein sequence ID" value="KAG2436206.1"/>
    <property type="molecule type" value="Genomic_DNA"/>
</dbReference>
<dbReference type="PANTHER" id="PTHR46211:SF14">
    <property type="entry name" value="GLYCEROPHOSPHODIESTER PHOSPHODIESTERASE"/>
    <property type="match status" value="1"/>
</dbReference>
<feature type="region of interest" description="Disordered" evidence="4">
    <location>
        <begin position="311"/>
        <end position="330"/>
    </location>
</feature>
<dbReference type="OrthoDB" id="1058301at2759"/>